<comment type="caution">
    <text evidence="1">The sequence shown here is derived from an EMBL/GenBank/DDBJ whole genome shotgun (WGS) entry which is preliminary data.</text>
</comment>
<evidence type="ECO:0000313" key="2">
    <source>
        <dbReference type="Proteomes" id="UP000194816"/>
    </source>
</evidence>
<sequence>MEHKHADYPNEYEAQPSLSYSHQHPLHLNDKNHIVPFSVILNLPKGFHIKKQIHPKLVYDLSYLSMSKEICKKSIEVDNCGYVDVDLHVLKIKGCLSFFLNVCMEPIHRQTICSTDQQDPSLFLCAQDTLYVDHTLKYSIDTLPYYRIDEEHIHVRKLEIEMLESSHRIAKISGEFYFEYE</sequence>
<evidence type="ECO:0000313" key="1">
    <source>
        <dbReference type="EMBL" id="OUB51376.1"/>
    </source>
</evidence>
<gene>
    <name evidence="1" type="ORF">BK716_13915</name>
</gene>
<name>A0A9X6LSQ0_BACUH</name>
<dbReference type="AlphaFoldDB" id="A0A9X6LSQ0"/>
<dbReference type="EMBL" id="MOOK01000110">
    <property type="protein sequence ID" value="OUB51376.1"/>
    <property type="molecule type" value="Genomic_DNA"/>
</dbReference>
<protein>
    <submittedName>
        <fullName evidence="1">Uncharacterized protein</fullName>
    </submittedName>
</protein>
<reference evidence="1 2" key="1">
    <citation type="submission" date="2016-10" db="EMBL/GenBank/DDBJ databases">
        <title>Comparative genomics of Bacillus thuringiensis reveals a path to pathogens against multiple invertebrate hosts.</title>
        <authorList>
            <person name="Zheng J."/>
            <person name="Gao Q."/>
            <person name="Liu H."/>
            <person name="Peng D."/>
            <person name="Ruan L."/>
            <person name="Sun M."/>
        </authorList>
    </citation>
    <scope>NUCLEOTIDE SEQUENCE [LARGE SCALE GENOMIC DNA]</scope>
    <source>
        <strain evidence="1">BGSC 4AU1</strain>
    </source>
</reference>
<organism evidence="1 2">
    <name type="scientific">Bacillus thuringiensis subsp. higo</name>
    <dbReference type="NCBI Taxonomy" id="132266"/>
    <lineage>
        <taxon>Bacteria</taxon>
        <taxon>Bacillati</taxon>
        <taxon>Bacillota</taxon>
        <taxon>Bacilli</taxon>
        <taxon>Bacillales</taxon>
        <taxon>Bacillaceae</taxon>
        <taxon>Bacillus</taxon>
        <taxon>Bacillus cereus group</taxon>
    </lineage>
</organism>
<dbReference type="RefSeq" id="WP_088114773.1">
    <property type="nucleotide sequence ID" value="NZ_MOOK01000110.1"/>
</dbReference>
<accession>A0A9X6LSQ0</accession>
<proteinExistence type="predicted"/>
<dbReference type="Proteomes" id="UP000194816">
    <property type="component" value="Unassembled WGS sequence"/>
</dbReference>